<feature type="transmembrane region" description="Helical" evidence="1">
    <location>
        <begin position="122"/>
        <end position="144"/>
    </location>
</feature>
<protein>
    <submittedName>
        <fullName evidence="3">Tripartite tricarboxylate transporter TctB family protein</fullName>
    </submittedName>
</protein>
<reference evidence="3 4" key="1">
    <citation type="submission" date="2016-10" db="EMBL/GenBank/DDBJ databases">
        <authorList>
            <person name="Varghese N."/>
            <person name="Submissions S."/>
        </authorList>
    </citation>
    <scope>NUCLEOTIDE SEQUENCE [LARGE SCALE GENOMIC DNA]</scope>
    <source>
        <strain evidence="3 4">DSM 18839</strain>
    </source>
</reference>
<comment type="caution">
    <text evidence="3">The sequence shown here is derived from an EMBL/GenBank/DDBJ whole genome shotgun (WGS) entry which is preliminary data.</text>
</comment>
<feature type="transmembrane region" description="Helical" evidence="1">
    <location>
        <begin position="44"/>
        <end position="62"/>
    </location>
</feature>
<keyword evidence="4" id="KW-1185">Reference proteome</keyword>
<evidence type="ECO:0000313" key="4">
    <source>
        <dbReference type="Proteomes" id="UP000198615"/>
    </source>
</evidence>
<dbReference type="Pfam" id="PF07331">
    <property type="entry name" value="TctB"/>
    <property type="match status" value="1"/>
</dbReference>
<name>A0A8G2EXF6_9PROT</name>
<sequence length="149" mass="15723">MEKADLAGGIALALVGVLLIFVVIPLDTEEGMYFGLPPTFFPTLLSIGLTLLAIALATKAWFRLRAGGTLQQAPIRLRNLLMFAIAAALVVAGAVVIDFFGMIVGGPLLIAAFMLFLGERSVIRVLATATLPVAAVYLLATYVLRAPLP</sequence>
<gene>
    <name evidence="3" type="ORF">SAMN05660686_03588</name>
</gene>
<accession>A0A8G2EXF6</accession>
<feature type="transmembrane region" description="Helical" evidence="1">
    <location>
        <begin position="7"/>
        <end position="24"/>
    </location>
</feature>
<evidence type="ECO:0000256" key="1">
    <source>
        <dbReference type="SAM" id="Phobius"/>
    </source>
</evidence>
<feature type="transmembrane region" description="Helical" evidence="1">
    <location>
        <begin position="83"/>
        <end position="116"/>
    </location>
</feature>
<organism evidence="3 4">
    <name type="scientific">Thalassobaculum litoreum DSM 18839</name>
    <dbReference type="NCBI Taxonomy" id="1123362"/>
    <lineage>
        <taxon>Bacteria</taxon>
        <taxon>Pseudomonadati</taxon>
        <taxon>Pseudomonadota</taxon>
        <taxon>Alphaproteobacteria</taxon>
        <taxon>Rhodospirillales</taxon>
        <taxon>Thalassobaculaceae</taxon>
        <taxon>Thalassobaculum</taxon>
    </lineage>
</organism>
<keyword evidence="1" id="KW-0812">Transmembrane</keyword>
<proteinExistence type="predicted"/>
<evidence type="ECO:0000259" key="2">
    <source>
        <dbReference type="Pfam" id="PF07331"/>
    </source>
</evidence>
<dbReference type="AlphaFoldDB" id="A0A8G2EXF6"/>
<dbReference type="EMBL" id="FNBW01000011">
    <property type="protein sequence ID" value="SDG16698.1"/>
    <property type="molecule type" value="Genomic_DNA"/>
</dbReference>
<dbReference type="Proteomes" id="UP000198615">
    <property type="component" value="Unassembled WGS sequence"/>
</dbReference>
<dbReference type="InterPro" id="IPR009936">
    <property type="entry name" value="DUF1468"/>
</dbReference>
<keyword evidence="1" id="KW-1133">Transmembrane helix</keyword>
<keyword evidence="1" id="KW-0472">Membrane</keyword>
<evidence type="ECO:0000313" key="3">
    <source>
        <dbReference type="EMBL" id="SDG16698.1"/>
    </source>
</evidence>
<feature type="domain" description="DUF1468" evidence="2">
    <location>
        <begin position="8"/>
        <end position="149"/>
    </location>
</feature>
<dbReference type="RefSeq" id="WP_028792931.1">
    <property type="nucleotide sequence ID" value="NZ_FNBW01000011.1"/>
</dbReference>